<dbReference type="OrthoDB" id="9806253at2"/>
<gene>
    <name evidence="2" type="ORF">TDSAC_1075</name>
</gene>
<dbReference type="EMBL" id="CP020921">
    <property type="protein sequence ID" value="AWB10424.1"/>
    <property type="molecule type" value="Genomic_DNA"/>
</dbReference>
<organism evidence="2 3">
    <name type="scientific">Thermodesulfobium acidiphilum</name>
    <dbReference type="NCBI Taxonomy" id="1794699"/>
    <lineage>
        <taxon>Bacteria</taxon>
        <taxon>Pseudomonadati</taxon>
        <taxon>Thermodesulfobiota</taxon>
        <taxon>Thermodesulfobiia</taxon>
        <taxon>Thermodesulfobiales</taxon>
        <taxon>Thermodesulfobiaceae</taxon>
        <taxon>Thermodesulfobium</taxon>
    </lineage>
</organism>
<evidence type="ECO:0000313" key="3">
    <source>
        <dbReference type="Proteomes" id="UP000244792"/>
    </source>
</evidence>
<dbReference type="InterPro" id="IPR002825">
    <property type="entry name" value="Pept_S49_ser-pept_pro"/>
</dbReference>
<dbReference type="KEGG" id="taci:TDSAC_1075"/>
<keyword evidence="3" id="KW-1185">Reference proteome</keyword>
<dbReference type="RefSeq" id="WP_108309224.1">
    <property type="nucleotide sequence ID" value="NZ_CP020921.1"/>
</dbReference>
<reference evidence="2 3" key="1">
    <citation type="submission" date="2017-04" db="EMBL/GenBank/DDBJ databases">
        <title>Genomic insights into metabolism of Thermodesulfobium acidiphilum.</title>
        <authorList>
            <person name="Toshchakov S.V."/>
            <person name="Frolov E.N."/>
            <person name="Kublanov I.V."/>
            <person name="Samarov N.I."/>
            <person name="Novikov A."/>
            <person name="Lebedinsky A.V."/>
            <person name="Bonch-Osmolovskaya E.A."/>
            <person name="Chernyh N.A."/>
        </authorList>
    </citation>
    <scope>NUCLEOTIDE SEQUENCE [LARGE SCALE GENOMIC DNA]</scope>
    <source>
        <strain evidence="2 3">3127-1</strain>
    </source>
</reference>
<dbReference type="InterPro" id="IPR029045">
    <property type="entry name" value="ClpP/crotonase-like_dom_sf"/>
</dbReference>
<accession>A0A2R4W130</accession>
<dbReference type="Gene3D" id="3.90.226.10">
    <property type="entry name" value="2-enoyl-CoA Hydratase, Chain A, domain 1"/>
    <property type="match status" value="1"/>
</dbReference>
<dbReference type="GO" id="GO:0016020">
    <property type="term" value="C:membrane"/>
    <property type="evidence" value="ECO:0007669"/>
    <property type="project" value="InterPro"/>
</dbReference>
<keyword evidence="1" id="KW-0472">Membrane</keyword>
<dbReference type="Proteomes" id="UP000244792">
    <property type="component" value="Chromosome"/>
</dbReference>
<keyword evidence="1" id="KW-1133">Transmembrane helix</keyword>
<dbReference type="PANTHER" id="PTHR35984:SF1">
    <property type="entry name" value="PERIPLASMIC SERINE PROTEASE"/>
    <property type="match status" value="1"/>
</dbReference>
<dbReference type="Pfam" id="PF01972">
    <property type="entry name" value="SDH_protease"/>
    <property type="match status" value="1"/>
</dbReference>
<feature type="transmembrane region" description="Helical" evidence="1">
    <location>
        <begin position="6"/>
        <end position="25"/>
    </location>
</feature>
<proteinExistence type="predicted"/>
<evidence type="ECO:0000313" key="2">
    <source>
        <dbReference type="EMBL" id="AWB10424.1"/>
    </source>
</evidence>
<dbReference type="GO" id="GO:0006508">
    <property type="term" value="P:proteolysis"/>
    <property type="evidence" value="ECO:0007669"/>
    <property type="project" value="UniProtKB-KW"/>
</dbReference>
<protein>
    <submittedName>
        <fullName evidence="2">Serine protease, ClpP class</fullName>
    </submittedName>
</protein>
<dbReference type="GO" id="GO:0008233">
    <property type="term" value="F:peptidase activity"/>
    <property type="evidence" value="ECO:0007669"/>
    <property type="project" value="UniProtKB-KW"/>
</dbReference>
<keyword evidence="1" id="KW-0812">Transmembrane</keyword>
<name>A0A2R4W130_THEAF</name>
<keyword evidence="2" id="KW-0378">Hydrolase</keyword>
<dbReference type="SUPFAM" id="SSF52096">
    <property type="entry name" value="ClpP/crotonase"/>
    <property type="match status" value="1"/>
</dbReference>
<dbReference type="AlphaFoldDB" id="A0A2R4W130"/>
<dbReference type="PANTHER" id="PTHR35984">
    <property type="entry name" value="PERIPLASMIC SERINE PROTEASE"/>
    <property type="match status" value="1"/>
</dbReference>
<keyword evidence="2" id="KW-0645">Protease</keyword>
<evidence type="ECO:0000256" key="1">
    <source>
        <dbReference type="SAM" id="Phobius"/>
    </source>
</evidence>
<sequence length="276" mass="31593">MNFFDIIWFIFIIFAFTPVLQQKYLENMRIRTIRSMEKKMNSRVITLIHRQETISFFGIPLSRYIDIDDSEQILRAIRLTEKDMPIDIILHTPGGLVLAAEQIAKALIRHPAPVRVFIPHYAMSGGTMLALAADEIYLDENAVLGPVDPQLGEYPAVSILQVVREKGIENVDDKTLILADMSQKAVNQVKSTIKKLLQDRMDSEKASFLAELFTSGKWTHDYPISYEEIKNLGISVRNDLPEEVYELMELYPQAGNRRPSVQFIPIPYKLPEKGNK</sequence>
<dbReference type="NCBIfam" id="NF047768">
    <property type="entry name" value="Clp_like_SDH"/>
    <property type="match status" value="1"/>
</dbReference>